<evidence type="ECO:0000313" key="2">
    <source>
        <dbReference type="Proteomes" id="UP000550729"/>
    </source>
</evidence>
<reference evidence="1 2" key="1">
    <citation type="submission" date="2020-04" db="EMBL/GenBank/DDBJ databases">
        <title>Gordonia sp. nov. TBRC 11910.</title>
        <authorList>
            <person name="Suriyachadkun C."/>
        </authorList>
    </citation>
    <scope>NUCLEOTIDE SEQUENCE [LARGE SCALE GENOMIC DNA]</scope>
    <source>
        <strain evidence="1 2">TBRC 11910</strain>
    </source>
</reference>
<evidence type="ECO:0000313" key="1">
    <source>
        <dbReference type="EMBL" id="NMO00846.1"/>
    </source>
</evidence>
<name>A0A848KQ85_9ACTN</name>
<accession>A0A848KQ85</accession>
<dbReference type="RefSeq" id="WP_170193351.1">
    <property type="nucleotide sequence ID" value="NZ_JABBNB010000005.1"/>
</dbReference>
<proteinExistence type="predicted"/>
<dbReference type="Proteomes" id="UP000550729">
    <property type="component" value="Unassembled WGS sequence"/>
</dbReference>
<keyword evidence="2" id="KW-1185">Reference proteome</keyword>
<sequence>MKRGDIKPGDVVRYTPSRDHCREGMAWAIRPRGRQVLVDTYWNVGVDSHVLTDEEIATAEVVFNTNDFHELPRYDRGTPDQWKRYAPKDRETISAQRGLQHRYFVRKGASEDWDTIVANARDYADECAADAEAAVRRGKLALDELERVLAQRQEATGE</sequence>
<gene>
    <name evidence="1" type="ORF">HH308_06415</name>
</gene>
<organism evidence="1 2">
    <name type="scientific">Gordonia asplenii</name>
    <dbReference type="NCBI Taxonomy" id="2725283"/>
    <lineage>
        <taxon>Bacteria</taxon>
        <taxon>Bacillati</taxon>
        <taxon>Actinomycetota</taxon>
        <taxon>Actinomycetes</taxon>
        <taxon>Mycobacteriales</taxon>
        <taxon>Gordoniaceae</taxon>
        <taxon>Gordonia</taxon>
    </lineage>
</organism>
<protein>
    <submittedName>
        <fullName evidence="1">Uncharacterized protein</fullName>
    </submittedName>
</protein>
<comment type="caution">
    <text evidence="1">The sequence shown here is derived from an EMBL/GenBank/DDBJ whole genome shotgun (WGS) entry which is preliminary data.</text>
</comment>
<dbReference type="AlphaFoldDB" id="A0A848KQ85"/>
<dbReference type="EMBL" id="JABBNB010000005">
    <property type="protein sequence ID" value="NMO00846.1"/>
    <property type="molecule type" value="Genomic_DNA"/>
</dbReference>